<sequence>MQPPAMIPAHSHTSPTQTASRAAANTPASNGGPLPIQAKFAKLSEERIIAVRNKAKEDGEDLDTEYLQGLYIKGEDAANNKPQLFFKVASVPKNYFTGLGGDAAKNIFLFAHVESVEQGEAKEALLKTTASPKNLLQILQEDLLLWDENETGPKKVDELANNAERFVPGQKEKTKNDLVGSVLLGGVAEDDGGGYGSIEFRFKVTTGDLFILSGVDGQKEALEAKYPQVRVLPEGKDDLKKAGLAYTLAKLPYAKERVSDTYVYVEESLIEAHTMALIELLADLGVDERTTGGSLSNASAGAALPARPIAAPKVREKKYVYRATRGSRDAGQKAAMSNFSAKDYVKRFSADEANATDWEWLHIQGSRLGGPNRPENLVAGTADANTHMIPYERAIFELSSVATQAKPVNVKWSASVRKDADGNNTHVGNEISIDVAFPNGAPTATDNVKPTEAIKIFPSTFKASDSAPFTKKDRDLLDAVKKGE</sequence>
<dbReference type="Proteomes" id="UP000294498">
    <property type="component" value="Unassembled WGS sequence"/>
</dbReference>
<evidence type="ECO:0000313" key="2">
    <source>
        <dbReference type="EMBL" id="TDX02127.1"/>
    </source>
</evidence>
<feature type="region of interest" description="Disordered" evidence="1">
    <location>
        <begin position="1"/>
        <end position="32"/>
    </location>
</feature>
<keyword evidence="3" id="KW-1185">Reference proteome</keyword>
<dbReference type="AlphaFoldDB" id="A0A4R8DXG7"/>
<feature type="compositionally biased region" description="Polar residues" evidence="1">
    <location>
        <begin position="11"/>
        <end position="20"/>
    </location>
</feature>
<evidence type="ECO:0000313" key="3">
    <source>
        <dbReference type="Proteomes" id="UP000294498"/>
    </source>
</evidence>
<accession>A0A4R8DXG7</accession>
<reference evidence="2 3" key="1">
    <citation type="submission" date="2019-03" db="EMBL/GenBank/DDBJ databases">
        <title>Genomic Encyclopedia of Type Strains, Phase IV (KMG-IV): sequencing the most valuable type-strain genomes for metagenomic binning, comparative biology and taxonomic classification.</title>
        <authorList>
            <person name="Goeker M."/>
        </authorList>
    </citation>
    <scope>NUCLEOTIDE SEQUENCE [LARGE SCALE GENOMIC DNA]</scope>
    <source>
        <strain evidence="2 3">DSM 100059</strain>
    </source>
</reference>
<organism evidence="2 3">
    <name type="scientific">Dinghuibacter silviterrae</name>
    <dbReference type="NCBI Taxonomy" id="1539049"/>
    <lineage>
        <taxon>Bacteria</taxon>
        <taxon>Pseudomonadati</taxon>
        <taxon>Bacteroidota</taxon>
        <taxon>Chitinophagia</taxon>
        <taxon>Chitinophagales</taxon>
        <taxon>Chitinophagaceae</taxon>
        <taxon>Dinghuibacter</taxon>
    </lineage>
</organism>
<protein>
    <submittedName>
        <fullName evidence="2">Uncharacterized protein</fullName>
    </submittedName>
</protein>
<proteinExistence type="predicted"/>
<comment type="caution">
    <text evidence="2">The sequence shown here is derived from an EMBL/GenBank/DDBJ whole genome shotgun (WGS) entry which is preliminary data.</text>
</comment>
<dbReference type="EMBL" id="SODV01000001">
    <property type="protein sequence ID" value="TDX02127.1"/>
    <property type="molecule type" value="Genomic_DNA"/>
</dbReference>
<evidence type="ECO:0000256" key="1">
    <source>
        <dbReference type="SAM" id="MobiDB-lite"/>
    </source>
</evidence>
<gene>
    <name evidence="2" type="ORF">EDB95_3177</name>
</gene>
<name>A0A4R8DXG7_9BACT</name>